<protein>
    <submittedName>
        <fullName evidence="6">LysR family transcriptional regulator</fullName>
    </submittedName>
</protein>
<dbReference type="InterPro" id="IPR005119">
    <property type="entry name" value="LysR_subst-bd"/>
</dbReference>
<dbReference type="Gene3D" id="1.10.10.10">
    <property type="entry name" value="Winged helix-like DNA-binding domain superfamily/Winged helix DNA-binding domain"/>
    <property type="match status" value="1"/>
</dbReference>
<dbReference type="InterPro" id="IPR000847">
    <property type="entry name" value="LysR_HTH_N"/>
</dbReference>
<sequence>MNLLHLQALLLAIETGSISAAARQLGKKQSQVSQWISDLEIDLGVSFFDRSGNKTTLSQDGEKLLPYLTHSLGQLDKFVQNAQELAKSEPTILRIGMENYIPDFAFTPALAAVLDIVNLNLEVYREEAGQLEKDLCEGLTDIILTHESDTIHHTRFDYCRLGYYHEELVCSPRHPLAESSSLNLQDLSEHSELVWGDVSHGDENGFSPHYGLFADINILIAMLKLGKGFAFLPREYVSTLVMDKQLVSLNCDFEPVGIKRKVELCWRNGLTLSKKGSKVIDAFKQEHSLI</sequence>
<accession>A0ABX5WVB2</accession>
<dbReference type="Proteomes" id="UP000315947">
    <property type="component" value="Chromosome"/>
</dbReference>
<dbReference type="RefSeq" id="WP_144045248.1">
    <property type="nucleotide sequence ID" value="NZ_CP041614.1"/>
</dbReference>
<feature type="domain" description="HTH lysR-type" evidence="5">
    <location>
        <begin position="1"/>
        <end position="58"/>
    </location>
</feature>
<keyword evidence="3" id="KW-0238">DNA-binding</keyword>
<dbReference type="CDD" id="cd05466">
    <property type="entry name" value="PBP2_LTTR_substrate"/>
    <property type="match status" value="1"/>
</dbReference>
<dbReference type="EMBL" id="CP041614">
    <property type="protein sequence ID" value="QDO82863.1"/>
    <property type="molecule type" value="Genomic_DNA"/>
</dbReference>
<reference evidence="6 7" key="1">
    <citation type="submission" date="2019-07" db="EMBL/GenBank/DDBJ databases">
        <title>Shewanella sp. YLB-06 whole genomic sequence.</title>
        <authorList>
            <person name="Yu L."/>
        </authorList>
    </citation>
    <scope>NUCLEOTIDE SEQUENCE [LARGE SCALE GENOMIC DNA]</scope>
    <source>
        <strain evidence="6 7">YLB-06</strain>
    </source>
</reference>
<organism evidence="6 7">
    <name type="scientific">Shewanella psychropiezotolerans</name>
    <dbReference type="NCBI Taxonomy" id="2593655"/>
    <lineage>
        <taxon>Bacteria</taxon>
        <taxon>Pseudomonadati</taxon>
        <taxon>Pseudomonadota</taxon>
        <taxon>Gammaproteobacteria</taxon>
        <taxon>Alteromonadales</taxon>
        <taxon>Shewanellaceae</taxon>
        <taxon>Shewanella</taxon>
    </lineage>
</organism>
<evidence type="ECO:0000313" key="7">
    <source>
        <dbReference type="Proteomes" id="UP000315947"/>
    </source>
</evidence>
<dbReference type="PANTHER" id="PTHR30126">
    <property type="entry name" value="HTH-TYPE TRANSCRIPTIONAL REGULATOR"/>
    <property type="match status" value="1"/>
</dbReference>
<proteinExistence type="inferred from homology"/>
<dbReference type="InterPro" id="IPR036390">
    <property type="entry name" value="WH_DNA-bd_sf"/>
</dbReference>
<gene>
    <name evidence="6" type="ORF">FM037_05990</name>
</gene>
<dbReference type="SUPFAM" id="SSF46785">
    <property type="entry name" value="Winged helix' DNA-binding domain"/>
    <property type="match status" value="1"/>
</dbReference>
<evidence type="ECO:0000256" key="4">
    <source>
        <dbReference type="ARBA" id="ARBA00023163"/>
    </source>
</evidence>
<evidence type="ECO:0000256" key="1">
    <source>
        <dbReference type="ARBA" id="ARBA00009437"/>
    </source>
</evidence>
<keyword evidence="4" id="KW-0804">Transcription</keyword>
<dbReference type="PANTHER" id="PTHR30126:SF91">
    <property type="entry name" value="LYSR FAMILY TRANSCRIPTIONAL REGULATOR"/>
    <property type="match status" value="1"/>
</dbReference>
<keyword evidence="2" id="KW-0805">Transcription regulation</keyword>
<dbReference type="Gene3D" id="3.40.190.290">
    <property type="match status" value="1"/>
</dbReference>
<dbReference type="SUPFAM" id="SSF53850">
    <property type="entry name" value="Periplasmic binding protein-like II"/>
    <property type="match status" value="1"/>
</dbReference>
<evidence type="ECO:0000256" key="2">
    <source>
        <dbReference type="ARBA" id="ARBA00023015"/>
    </source>
</evidence>
<dbReference type="PROSITE" id="PS50931">
    <property type="entry name" value="HTH_LYSR"/>
    <property type="match status" value="1"/>
</dbReference>
<dbReference type="Pfam" id="PF03466">
    <property type="entry name" value="LysR_substrate"/>
    <property type="match status" value="1"/>
</dbReference>
<dbReference type="InterPro" id="IPR036388">
    <property type="entry name" value="WH-like_DNA-bd_sf"/>
</dbReference>
<name>A0ABX5WVB2_9GAMM</name>
<comment type="similarity">
    <text evidence="1">Belongs to the LysR transcriptional regulatory family.</text>
</comment>
<evidence type="ECO:0000313" key="6">
    <source>
        <dbReference type="EMBL" id="QDO82863.1"/>
    </source>
</evidence>
<dbReference type="Pfam" id="PF00126">
    <property type="entry name" value="HTH_1"/>
    <property type="match status" value="1"/>
</dbReference>
<evidence type="ECO:0000259" key="5">
    <source>
        <dbReference type="PROSITE" id="PS50931"/>
    </source>
</evidence>
<keyword evidence="7" id="KW-1185">Reference proteome</keyword>
<evidence type="ECO:0000256" key="3">
    <source>
        <dbReference type="ARBA" id="ARBA00023125"/>
    </source>
</evidence>